<dbReference type="EMBL" id="JAYGGQ010000006">
    <property type="protein sequence ID" value="MEA5455105.1"/>
    <property type="molecule type" value="Genomic_DNA"/>
</dbReference>
<evidence type="ECO:0000256" key="1">
    <source>
        <dbReference type="SAM" id="Phobius"/>
    </source>
</evidence>
<feature type="transmembrane region" description="Helical" evidence="1">
    <location>
        <begin position="63"/>
        <end position="82"/>
    </location>
</feature>
<sequence>MAEQHGHRPLDHFAVGGEAYRRSSGPRQAVIEQFEIFIGFVGFWAFILLVVTVWLEVTGQPALWWALGLAGSLVAIGGLWALRRRVLRGNTHDAEH</sequence>
<comment type="caution">
    <text evidence="2">The sequence shown here is derived from an EMBL/GenBank/DDBJ whole genome shotgun (WGS) entry which is preliminary data.</text>
</comment>
<gene>
    <name evidence="2" type="ORF">SPF06_10275</name>
</gene>
<keyword evidence="1" id="KW-1133">Transmembrane helix</keyword>
<dbReference type="Proteomes" id="UP001304769">
    <property type="component" value="Unassembled WGS sequence"/>
</dbReference>
<keyword evidence="1" id="KW-0472">Membrane</keyword>
<dbReference type="RefSeq" id="WP_323278959.1">
    <property type="nucleotide sequence ID" value="NZ_JAYGGQ010000006.1"/>
</dbReference>
<evidence type="ECO:0000313" key="3">
    <source>
        <dbReference type="Proteomes" id="UP001304769"/>
    </source>
</evidence>
<organism evidence="2 3">
    <name type="scientific">Sinomonas terricola</name>
    <dbReference type="NCBI Taxonomy" id="3110330"/>
    <lineage>
        <taxon>Bacteria</taxon>
        <taxon>Bacillati</taxon>
        <taxon>Actinomycetota</taxon>
        <taxon>Actinomycetes</taxon>
        <taxon>Micrococcales</taxon>
        <taxon>Micrococcaceae</taxon>
        <taxon>Sinomonas</taxon>
    </lineage>
</organism>
<keyword evidence="3" id="KW-1185">Reference proteome</keyword>
<proteinExistence type="predicted"/>
<evidence type="ECO:0008006" key="4">
    <source>
        <dbReference type="Google" id="ProtNLM"/>
    </source>
</evidence>
<reference evidence="2 3" key="1">
    <citation type="submission" date="2023-12" db="EMBL/GenBank/DDBJ databases">
        <title>Sinomonas terricola sp. nov, isolated from litchi orchard soil in Guangdong, PR China.</title>
        <authorList>
            <person name="Jiaxin W."/>
            <person name="Yang Z."/>
            <person name="Honghui Z."/>
        </authorList>
    </citation>
    <scope>NUCLEOTIDE SEQUENCE [LARGE SCALE GENOMIC DNA]</scope>
    <source>
        <strain evidence="2 3">JGH33</strain>
    </source>
</reference>
<feature type="transmembrane region" description="Helical" evidence="1">
    <location>
        <begin position="36"/>
        <end position="57"/>
    </location>
</feature>
<evidence type="ECO:0000313" key="2">
    <source>
        <dbReference type="EMBL" id="MEA5455105.1"/>
    </source>
</evidence>
<keyword evidence="1" id="KW-0812">Transmembrane</keyword>
<protein>
    <recommendedName>
        <fullName evidence="4">DUF2530 domain-containing protein</fullName>
    </recommendedName>
</protein>
<accession>A0ABU5T6A5</accession>
<name>A0ABU5T6A5_9MICC</name>